<evidence type="ECO:0000259" key="7">
    <source>
        <dbReference type="Pfam" id="PF07683"/>
    </source>
</evidence>
<dbReference type="InterPro" id="IPR027417">
    <property type="entry name" value="P-loop_NTPase"/>
</dbReference>
<feature type="domain" description="CobW/HypB/UreG nucleotide-binding" evidence="6">
    <location>
        <begin position="6"/>
        <end position="179"/>
    </location>
</feature>
<proteinExistence type="inferred from homology"/>
<evidence type="ECO:0000256" key="2">
    <source>
        <dbReference type="ARBA" id="ARBA00022801"/>
    </source>
</evidence>
<name>A0A1S8ND79_CLOSA</name>
<gene>
    <name evidence="8" type="primary">yciC</name>
    <name evidence="8" type="ORF">CLOSAC_12050</name>
</gene>
<dbReference type="PANTHER" id="PTHR13748:SF62">
    <property type="entry name" value="COBW DOMAIN-CONTAINING PROTEIN"/>
    <property type="match status" value="1"/>
</dbReference>
<evidence type="ECO:0000256" key="1">
    <source>
        <dbReference type="ARBA" id="ARBA00022741"/>
    </source>
</evidence>
<dbReference type="GO" id="GO:0016787">
    <property type="term" value="F:hydrolase activity"/>
    <property type="evidence" value="ECO:0007669"/>
    <property type="project" value="UniProtKB-KW"/>
</dbReference>
<protein>
    <submittedName>
        <fullName evidence="8">Putative metal chaperone YciC</fullName>
    </submittedName>
</protein>
<dbReference type="InterPro" id="IPR011629">
    <property type="entry name" value="CobW-like_C"/>
</dbReference>
<dbReference type="Pfam" id="PF07683">
    <property type="entry name" value="CobW_C"/>
    <property type="match status" value="1"/>
</dbReference>
<dbReference type="STRING" id="169679.CSACC_17930"/>
<dbReference type="Pfam" id="PF02492">
    <property type="entry name" value="cobW"/>
    <property type="match status" value="1"/>
</dbReference>
<dbReference type="AlphaFoldDB" id="A0A1S8ND79"/>
<feature type="domain" description="CobW C-terminal" evidence="7">
    <location>
        <begin position="296"/>
        <end position="380"/>
    </location>
</feature>
<dbReference type="InterPro" id="IPR036627">
    <property type="entry name" value="CobW-likC_sf"/>
</dbReference>
<evidence type="ECO:0000256" key="4">
    <source>
        <dbReference type="ARBA" id="ARBA00034320"/>
    </source>
</evidence>
<dbReference type="CDD" id="cd03112">
    <property type="entry name" value="CobW-like"/>
    <property type="match status" value="1"/>
</dbReference>
<comment type="similarity">
    <text evidence="4">Belongs to the SIMIBI class G3E GTPase family. ZNG1 subfamily.</text>
</comment>
<dbReference type="Proteomes" id="UP000191154">
    <property type="component" value="Unassembled WGS sequence"/>
</dbReference>
<comment type="caution">
    <text evidence="8">The sequence shown here is derived from an EMBL/GenBank/DDBJ whole genome shotgun (WGS) entry which is preliminary data.</text>
</comment>
<evidence type="ECO:0000256" key="5">
    <source>
        <dbReference type="ARBA" id="ARBA00049117"/>
    </source>
</evidence>
<evidence type="ECO:0000313" key="9">
    <source>
        <dbReference type="Proteomes" id="UP000191154"/>
    </source>
</evidence>
<organism evidence="8 9">
    <name type="scientific">Clostridium saccharobutylicum</name>
    <dbReference type="NCBI Taxonomy" id="169679"/>
    <lineage>
        <taxon>Bacteria</taxon>
        <taxon>Bacillati</taxon>
        <taxon>Bacillota</taxon>
        <taxon>Clostridia</taxon>
        <taxon>Eubacteriales</taxon>
        <taxon>Clostridiaceae</taxon>
        <taxon>Clostridium</taxon>
    </lineage>
</organism>
<keyword evidence="2" id="KW-0378">Hydrolase</keyword>
<evidence type="ECO:0000313" key="8">
    <source>
        <dbReference type="EMBL" id="OOM14332.1"/>
    </source>
</evidence>
<dbReference type="GO" id="GO:0005737">
    <property type="term" value="C:cytoplasm"/>
    <property type="evidence" value="ECO:0007669"/>
    <property type="project" value="TreeGrafter"/>
</dbReference>
<keyword evidence="3" id="KW-0143">Chaperone</keyword>
<dbReference type="SUPFAM" id="SSF52540">
    <property type="entry name" value="P-loop containing nucleoside triphosphate hydrolases"/>
    <property type="match status" value="1"/>
</dbReference>
<dbReference type="Gene3D" id="3.30.1220.10">
    <property type="entry name" value="CobW-like, C-terminal domain"/>
    <property type="match status" value="1"/>
</dbReference>
<evidence type="ECO:0000256" key="3">
    <source>
        <dbReference type="ARBA" id="ARBA00023186"/>
    </source>
</evidence>
<dbReference type="RefSeq" id="WP_077864601.1">
    <property type="nucleotide sequence ID" value="NZ_LZYZ01000002.1"/>
</dbReference>
<reference evidence="8 9" key="1">
    <citation type="submission" date="2016-05" db="EMBL/GenBank/DDBJ databases">
        <title>Microbial solvent formation.</title>
        <authorList>
            <person name="Poehlein A."/>
            <person name="Montoya Solano J.D."/>
            <person name="Flitsch S."/>
            <person name="Krabben P."/>
            <person name="Duerre P."/>
            <person name="Daniel R."/>
        </authorList>
    </citation>
    <scope>NUCLEOTIDE SEQUENCE [LARGE SCALE GENOMIC DNA]</scope>
    <source>
        <strain evidence="8 9">L1-8</strain>
    </source>
</reference>
<comment type="catalytic activity">
    <reaction evidence="5">
        <text>GTP + H2O = GDP + phosphate + H(+)</text>
        <dbReference type="Rhea" id="RHEA:19669"/>
        <dbReference type="ChEBI" id="CHEBI:15377"/>
        <dbReference type="ChEBI" id="CHEBI:15378"/>
        <dbReference type="ChEBI" id="CHEBI:37565"/>
        <dbReference type="ChEBI" id="CHEBI:43474"/>
        <dbReference type="ChEBI" id="CHEBI:58189"/>
    </reaction>
    <physiologicalReaction direction="left-to-right" evidence="5">
        <dbReference type="Rhea" id="RHEA:19670"/>
    </physiologicalReaction>
</comment>
<dbReference type="GO" id="GO:0000166">
    <property type="term" value="F:nucleotide binding"/>
    <property type="evidence" value="ECO:0007669"/>
    <property type="project" value="UniProtKB-KW"/>
</dbReference>
<dbReference type="PANTHER" id="PTHR13748">
    <property type="entry name" value="COBW-RELATED"/>
    <property type="match status" value="1"/>
</dbReference>
<dbReference type="Gene3D" id="3.40.50.300">
    <property type="entry name" value="P-loop containing nucleotide triphosphate hydrolases"/>
    <property type="match status" value="1"/>
</dbReference>
<sequence length="382" mass="43220">MTKIDIISGFLGAGKTTLIKKLITEAFEGEKLMLIENEFGEIGIDGGFLNNSGIEITEMNSGCICCSLVGDFGVALKEALAKYSPERIIIEPSGVGKLSDVIKAVENIKDEVNIELNSFVAVVDAMKCKMYMDNFGEFFNNQIENANTIVLSRSQKLSEEKLESCVSQIREHNSNATIITTNWDEINGKQILEAMERENSLEKELLTEVKEHHEHHHHDEECGCHNHEHHHHDENCGCHDHEHHHSHDEECDCHSHEHHKHDENCGCHDHEHHHHHEGCGCSDHNHDHHHADEIFTSWGVETPKKYSKSEINDILRILSESSECGIILRAKGIIQCTEGGWINFDLVPGEYEVREGVSDYTGRLCVIGTNINKSKIQELFHI</sequence>
<evidence type="ECO:0000259" key="6">
    <source>
        <dbReference type="Pfam" id="PF02492"/>
    </source>
</evidence>
<dbReference type="InterPro" id="IPR003495">
    <property type="entry name" value="CobW/HypB/UreG_nucleotide-bd"/>
</dbReference>
<dbReference type="InterPro" id="IPR051316">
    <property type="entry name" value="Zinc-reg_GTPase_activator"/>
</dbReference>
<keyword evidence="1" id="KW-0547">Nucleotide-binding</keyword>
<accession>A0A1S8ND79</accession>
<dbReference type="EMBL" id="LZYZ01000002">
    <property type="protein sequence ID" value="OOM14332.1"/>
    <property type="molecule type" value="Genomic_DNA"/>
</dbReference>